<accession>A0A838CWV3</accession>
<dbReference type="Pfam" id="PF13346">
    <property type="entry name" value="ABC2_membrane_5"/>
    <property type="match status" value="1"/>
</dbReference>
<protein>
    <submittedName>
        <fullName evidence="2">ABC-2 transporter permease</fullName>
    </submittedName>
</protein>
<keyword evidence="3" id="KW-1185">Reference proteome</keyword>
<comment type="caution">
    <text evidence="2">The sequence shown here is derived from an EMBL/GenBank/DDBJ whole genome shotgun (WGS) entry which is preliminary data.</text>
</comment>
<evidence type="ECO:0000313" key="2">
    <source>
        <dbReference type="EMBL" id="MBA2176319.1"/>
    </source>
</evidence>
<dbReference type="AlphaFoldDB" id="A0A838CWV3"/>
<evidence type="ECO:0000256" key="1">
    <source>
        <dbReference type="SAM" id="Phobius"/>
    </source>
</evidence>
<proteinExistence type="predicted"/>
<feature type="transmembrane region" description="Helical" evidence="1">
    <location>
        <begin position="72"/>
        <end position="92"/>
    </location>
</feature>
<keyword evidence="1" id="KW-0472">Membrane</keyword>
<feature type="transmembrane region" description="Helical" evidence="1">
    <location>
        <begin position="132"/>
        <end position="152"/>
    </location>
</feature>
<feature type="transmembrane region" description="Helical" evidence="1">
    <location>
        <begin position="107"/>
        <end position="125"/>
    </location>
</feature>
<keyword evidence="1" id="KW-0812">Transmembrane</keyword>
<feature type="transmembrane region" description="Helical" evidence="1">
    <location>
        <begin position="172"/>
        <end position="197"/>
    </location>
</feature>
<dbReference type="RefSeq" id="WP_181473346.1">
    <property type="nucleotide sequence ID" value="NZ_JACEFG010000003.1"/>
</dbReference>
<dbReference type="EMBL" id="JACEFG010000003">
    <property type="protein sequence ID" value="MBA2176319.1"/>
    <property type="molecule type" value="Genomic_DNA"/>
</dbReference>
<dbReference type="PANTHER" id="PTHR41309:SF2">
    <property type="entry name" value="MEMBRANE PROTEIN"/>
    <property type="match status" value="1"/>
</dbReference>
<gene>
    <name evidence="2" type="ORF">H0266_15590</name>
</gene>
<keyword evidence="1" id="KW-1133">Transmembrane helix</keyword>
<reference evidence="2 3" key="1">
    <citation type="journal article" date="2004" name="Extremophiles">
        <title>Halobacillus locisalis sp. nov., a halophilic bacterium isolated from a marine solar saltern of the Yellow Sea in Korea.</title>
        <authorList>
            <person name="Yoon J.H."/>
            <person name="Kang K.H."/>
            <person name="Oh T.K."/>
            <person name="Park Y.H."/>
        </authorList>
    </citation>
    <scope>NUCLEOTIDE SEQUENCE [LARGE SCALE GENOMIC DNA]</scope>
    <source>
        <strain evidence="2 3">KCTC 3788</strain>
    </source>
</reference>
<feature type="transmembrane region" description="Helical" evidence="1">
    <location>
        <begin position="9"/>
        <end position="28"/>
    </location>
</feature>
<dbReference type="Proteomes" id="UP000571017">
    <property type="component" value="Unassembled WGS sequence"/>
</dbReference>
<organism evidence="2 3">
    <name type="scientific">Halobacillus locisalis</name>
    <dbReference type="NCBI Taxonomy" id="220753"/>
    <lineage>
        <taxon>Bacteria</taxon>
        <taxon>Bacillati</taxon>
        <taxon>Bacillota</taxon>
        <taxon>Bacilli</taxon>
        <taxon>Bacillales</taxon>
        <taxon>Bacillaceae</taxon>
        <taxon>Halobacillus</taxon>
    </lineage>
</organism>
<dbReference type="InterPro" id="IPR025699">
    <property type="entry name" value="ABC2_memb-like"/>
</dbReference>
<name>A0A838CWV3_9BACI</name>
<sequence length="202" mass="22509">MYNLIRKDLVLQSKMIIGLMIGLCVYLFLDVSSLWVGVVFSIAVAMNAVTIDEKSSVHILLNSLPYTRKEIVSSKYIVVLLLTVMVSAAIYVGNLAIHGEFTSLKNLLFMIAIAVTAISVMLPFCYKFKSSYLVTASIVAFGLYLLVVSFFIQDLNDRIRAFVEFLLTMQSTGAYVAFVASIMILYVCSGLVSFRIYKNKAF</sequence>
<evidence type="ECO:0000313" key="3">
    <source>
        <dbReference type="Proteomes" id="UP000571017"/>
    </source>
</evidence>
<dbReference type="PANTHER" id="PTHR41309">
    <property type="entry name" value="MEMBRANE PROTEIN-RELATED"/>
    <property type="match status" value="1"/>
</dbReference>